<protein>
    <submittedName>
        <fullName evidence="4">Serine/threonine protein kinase</fullName>
    </submittedName>
</protein>
<gene>
    <name evidence="4" type="primary">prkC</name>
    <name evidence="4" type="ORF">EFREU_v1c04120</name>
</gene>
<accession>A0A2K8NTD0</accession>
<dbReference type="OrthoDB" id="9762169at2"/>
<dbReference type="Gene3D" id="1.10.510.10">
    <property type="entry name" value="Transferase(Phosphotransferase) domain 1"/>
    <property type="match status" value="1"/>
</dbReference>
<dbReference type="PANTHER" id="PTHR45832:SF22">
    <property type="entry name" value="SERINE_THREONINE-PROTEIN KINASE SAMKA-RELATED"/>
    <property type="match status" value="1"/>
</dbReference>
<dbReference type="InterPro" id="IPR051931">
    <property type="entry name" value="PAK3-like"/>
</dbReference>
<dbReference type="InterPro" id="IPR011009">
    <property type="entry name" value="Kinase-like_dom_sf"/>
</dbReference>
<dbReference type="InterPro" id="IPR000719">
    <property type="entry name" value="Prot_kinase_dom"/>
</dbReference>
<dbReference type="PANTHER" id="PTHR45832">
    <property type="entry name" value="SERINE/THREONINE-PROTEIN KINASE SAMKA-RELATED-RELATED"/>
    <property type="match status" value="1"/>
</dbReference>
<dbReference type="AlphaFoldDB" id="A0A2K8NTD0"/>
<dbReference type="RefSeq" id="WP_100609406.1">
    <property type="nucleotide sequence ID" value="NZ_CP024962.1"/>
</dbReference>
<keyword evidence="3" id="KW-0067">ATP-binding</keyword>
<dbReference type="GO" id="GO:0005524">
    <property type="term" value="F:ATP binding"/>
    <property type="evidence" value="ECO:0007669"/>
    <property type="project" value="UniProtKB-KW"/>
</dbReference>
<organism evidence="4 5">
    <name type="scientific">Entomoplasma freundtii</name>
    <dbReference type="NCBI Taxonomy" id="74700"/>
    <lineage>
        <taxon>Bacteria</taxon>
        <taxon>Bacillati</taxon>
        <taxon>Mycoplasmatota</taxon>
        <taxon>Mollicutes</taxon>
        <taxon>Entomoplasmatales</taxon>
        <taxon>Entomoplasmataceae</taxon>
        <taxon>Entomoplasma</taxon>
    </lineage>
</organism>
<dbReference type="InterPro" id="IPR008266">
    <property type="entry name" value="Tyr_kinase_AS"/>
</dbReference>
<dbReference type="Proteomes" id="UP000232222">
    <property type="component" value="Chromosome"/>
</dbReference>
<dbReference type="EMBL" id="CP024962">
    <property type="protein sequence ID" value="ATZ16438.1"/>
    <property type="molecule type" value="Genomic_DNA"/>
</dbReference>
<dbReference type="SUPFAM" id="SSF56112">
    <property type="entry name" value="Protein kinase-like (PK-like)"/>
    <property type="match status" value="1"/>
</dbReference>
<dbReference type="KEGG" id="efr:EFREU_v1c04120"/>
<sequence>MASIKEKVAELYEVYGNRISELSVDETVNFENIMKKYMDFNEVEMEKLLTFFHLEINSELKQLNSRTYKNSPNNQHFWAANSRHLSDLIENILALEESSKKTNYSFDIIKSYKHYFQKLLHILEPYGGTSLPQDLEPIEIIRTEALFQKKGSLSNIKDEKNNRGLIGEGSYAKVYKYYDESLDKFFASKYLNEDSTEKERKRFINEFETMKKLNHPFILEVYKLDPNGYIYSMEFIEQTLEKYITKNNNKLAFQERKNLASKIIKGFDYIIKKGYLHRDISSNNIMIKEYDEMVIPKISDFGLVKNPERPLTSQGTKMKGILYNDPKLQEEGFDKYDKKHEIYALTTLITFVLTGKNNFFKINNEEIKKFYEKGTSDDYKSRFENLDEMAEFLTKIKNPS</sequence>
<evidence type="ECO:0000313" key="5">
    <source>
        <dbReference type="Proteomes" id="UP000232222"/>
    </source>
</evidence>
<evidence type="ECO:0000256" key="1">
    <source>
        <dbReference type="ARBA" id="ARBA00008874"/>
    </source>
</evidence>
<name>A0A2K8NTD0_9MOLU</name>
<evidence type="ECO:0000313" key="4">
    <source>
        <dbReference type="EMBL" id="ATZ16438.1"/>
    </source>
</evidence>
<keyword evidence="2" id="KW-0547">Nucleotide-binding</keyword>
<dbReference type="PROSITE" id="PS00109">
    <property type="entry name" value="PROTEIN_KINASE_TYR"/>
    <property type="match status" value="1"/>
</dbReference>
<dbReference type="GO" id="GO:0004674">
    <property type="term" value="F:protein serine/threonine kinase activity"/>
    <property type="evidence" value="ECO:0007669"/>
    <property type="project" value="UniProtKB-KW"/>
</dbReference>
<proteinExistence type="inferred from homology"/>
<reference evidence="4 5" key="1">
    <citation type="submission" date="2017-11" db="EMBL/GenBank/DDBJ databases">
        <title>Genome sequence of Entomoplasma freundtii BARC 318 (ATCC 51999).</title>
        <authorList>
            <person name="Lo W.-S."/>
            <person name="Gasparich G.E."/>
            <person name="Kuo C.-H."/>
        </authorList>
    </citation>
    <scope>NUCLEOTIDE SEQUENCE [LARGE SCALE GENOMIC DNA]</scope>
    <source>
        <strain evidence="4 5">BARC 318</strain>
    </source>
</reference>
<keyword evidence="4" id="KW-0723">Serine/threonine-protein kinase</keyword>
<evidence type="ECO:0000256" key="3">
    <source>
        <dbReference type="ARBA" id="ARBA00022840"/>
    </source>
</evidence>
<evidence type="ECO:0000256" key="2">
    <source>
        <dbReference type="ARBA" id="ARBA00022741"/>
    </source>
</evidence>
<comment type="similarity">
    <text evidence="1">Belongs to the protein kinase superfamily. STE Ser/Thr protein kinase family. STE20 subfamily.</text>
</comment>
<dbReference type="PROSITE" id="PS50011">
    <property type="entry name" value="PROTEIN_KINASE_DOM"/>
    <property type="match status" value="1"/>
</dbReference>
<keyword evidence="4" id="KW-0418">Kinase</keyword>
<keyword evidence="5" id="KW-1185">Reference proteome</keyword>
<dbReference type="Pfam" id="PF00069">
    <property type="entry name" value="Pkinase"/>
    <property type="match status" value="1"/>
</dbReference>
<keyword evidence="4" id="KW-0808">Transferase</keyword>